<sequence length="227" mass="25479">MAFLPSSRSRFPFPRLLTSPDRPHLSNSRRRRRRGVLSSGLRLPDDARIGEALAPGLISPGRIDLCGCGVFGPNHSPQEILVGFNNVRVFGLDNYLDGNTAAILSDPDNNSSKFRRHDDSQLDRPKKLVLIWCAFVFVSCVSLQFWLVTAVLGYPRLRAHRGKDQHHTFSQLFCIALPRQLMSDDNFTRPVKTAITETYPKGYSHVLTHPGTRFPLLPLGPCSMVMQ</sequence>
<keyword evidence="2" id="KW-0472">Membrane</keyword>
<reference evidence="3" key="1">
    <citation type="submission" date="2015-04" db="UniProtKB">
        <authorList>
            <consortium name="EnsemblPlants"/>
        </authorList>
    </citation>
    <scope>IDENTIFICATION</scope>
</reference>
<dbReference type="HOGENOM" id="CLU_1221362_0_0_1"/>
<feature type="transmembrane region" description="Helical" evidence="2">
    <location>
        <begin position="129"/>
        <end position="154"/>
    </location>
</feature>
<evidence type="ECO:0000256" key="2">
    <source>
        <dbReference type="SAM" id="Phobius"/>
    </source>
</evidence>
<organism evidence="3">
    <name type="scientific">Oryza meridionalis</name>
    <dbReference type="NCBI Taxonomy" id="40149"/>
    <lineage>
        <taxon>Eukaryota</taxon>
        <taxon>Viridiplantae</taxon>
        <taxon>Streptophyta</taxon>
        <taxon>Embryophyta</taxon>
        <taxon>Tracheophyta</taxon>
        <taxon>Spermatophyta</taxon>
        <taxon>Magnoliopsida</taxon>
        <taxon>Liliopsida</taxon>
        <taxon>Poales</taxon>
        <taxon>Poaceae</taxon>
        <taxon>BOP clade</taxon>
        <taxon>Oryzoideae</taxon>
        <taxon>Oryzeae</taxon>
        <taxon>Oryzinae</taxon>
        <taxon>Oryza</taxon>
    </lineage>
</organism>
<proteinExistence type="predicted"/>
<dbReference type="EnsemblPlants" id="OMERI04G11050.1">
    <property type="protein sequence ID" value="OMERI04G11050.1"/>
    <property type="gene ID" value="OMERI04G11050"/>
</dbReference>
<name>A0A0E0DE37_9ORYZ</name>
<keyword evidence="4" id="KW-1185">Reference proteome</keyword>
<reference evidence="3" key="2">
    <citation type="submission" date="2018-05" db="EMBL/GenBank/DDBJ databases">
        <title>OmerRS3 (Oryza meridionalis Reference Sequence Version 3).</title>
        <authorList>
            <person name="Zhang J."/>
            <person name="Kudrna D."/>
            <person name="Lee S."/>
            <person name="Talag J."/>
            <person name="Welchert J."/>
            <person name="Wing R.A."/>
        </authorList>
    </citation>
    <scope>NUCLEOTIDE SEQUENCE [LARGE SCALE GENOMIC DNA]</scope>
    <source>
        <strain evidence="3">cv. OR44</strain>
    </source>
</reference>
<keyword evidence="2" id="KW-1133">Transmembrane helix</keyword>
<evidence type="ECO:0000313" key="4">
    <source>
        <dbReference type="Proteomes" id="UP000008021"/>
    </source>
</evidence>
<dbReference type="Proteomes" id="UP000008021">
    <property type="component" value="Chromosome 4"/>
</dbReference>
<dbReference type="AlphaFoldDB" id="A0A0E0DE37"/>
<dbReference type="Gramene" id="OMERI04G11050.1">
    <property type="protein sequence ID" value="OMERI04G11050.1"/>
    <property type="gene ID" value="OMERI04G11050"/>
</dbReference>
<keyword evidence="2" id="KW-0812">Transmembrane</keyword>
<evidence type="ECO:0000256" key="1">
    <source>
        <dbReference type="SAM" id="MobiDB-lite"/>
    </source>
</evidence>
<accession>A0A0E0DE37</accession>
<feature type="region of interest" description="Disordered" evidence="1">
    <location>
        <begin position="14"/>
        <end position="37"/>
    </location>
</feature>
<protein>
    <submittedName>
        <fullName evidence="3">Uncharacterized protein</fullName>
    </submittedName>
</protein>
<evidence type="ECO:0000313" key="3">
    <source>
        <dbReference type="EnsemblPlants" id="OMERI04G11050.1"/>
    </source>
</evidence>